<reference evidence="1 2" key="1">
    <citation type="journal article" date="2015" name="Fungal Genet. Biol.">
        <title>Evolution of novel wood decay mechanisms in Agaricales revealed by the genome sequences of Fistulina hepatica and Cylindrobasidium torrendii.</title>
        <authorList>
            <person name="Floudas D."/>
            <person name="Held B.W."/>
            <person name="Riley R."/>
            <person name="Nagy L.G."/>
            <person name="Koehler G."/>
            <person name="Ransdell A.S."/>
            <person name="Younus H."/>
            <person name="Chow J."/>
            <person name="Chiniquy J."/>
            <person name="Lipzen A."/>
            <person name="Tritt A."/>
            <person name="Sun H."/>
            <person name="Haridas S."/>
            <person name="LaButti K."/>
            <person name="Ohm R.A."/>
            <person name="Kues U."/>
            <person name="Blanchette R.A."/>
            <person name="Grigoriev I.V."/>
            <person name="Minto R.E."/>
            <person name="Hibbett D.S."/>
        </authorList>
    </citation>
    <scope>NUCLEOTIDE SEQUENCE [LARGE SCALE GENOMIC DNA]</scope>
    <source>
        <strain evidence="1 2">ATCC 64428</strain>
    </source>
</reference>
<proteinExistence type="predicted"/>
<dbReference type="AlphaFoldDB" id="A0A0D7A2Y9"/>
<evidence type="ECO:0000313" key="2">
    <source>
        <dbReference type="Proteomes" id="UP000054144"/>
    </source>
</evidence>
<name>A0A0D7A2Y9_9AGAR</name>
<evidence type="ECO:0000313" key="1">
    <source>
        <dbReference type="EMBL" id="KIY44744.1"/>
    </source>
</evidence>
<sequence length="352" mass="39501">MVKGEPQEDLLQYAAHIDAIGPPVSFVVERIPDVLIIGEVPADTSRDYIRQRGTDLAQFFRQLGVDYQPVPHAFDNGYSAQFYLTIPAPLLFQLRRLAQPDQVPVDHMPERYDLGPAQVMNDLEIPMDSHCHCMSPRTLGHTHIDCKGFTNFTLAQAIIVTGKEHVSNHSYRGCINLHCLCEMADNLLSFLPPVLLHRANESLQAIFGMEPSDAAVSVLMDIIFDDVPVQERAHFLENIDVRIRPDVLRLFGLYPEAHQYFPYATWEPGYSIGAGLSQGVLDDVPITNSADLSESVPIVNSVPVLRATRVFLVSPRFNFNSIGITLPTRFTHRLEVASQSSRQYHVTGHHIR</sequence>
<dbReference type="Proteomes" id="UP000054144">
    <property type="component" value="Unassembled WGS sequence"/>
</dbReference>
<protein>
    <submittedName>
        <fullName evidence="1">Uncharacterized protein</fullName>
    </submittedName>
</protein>
<gene>
    <name evidence="1" type="ORF">FISHEDRAFT_77360</name>
</gene>
<dbReference type="EMBL" id="KN882067">
    <property type="protein sequence ID" value="KIY44744.1"/>
    <property type="molecule type" value="Genomic_DNA"/>
</dbReference>
<organism evidence="1 2">
    <name type="scientific">Fistulina hepatica ATCC 64428</name>
    <dbReference type="NCBI Taxonomy" id="1128425"/>
    <lineage>
        <taxon>Eukaryota</taxon>
        <taxon>Fungi</taxon>
        <taxon>Dikarya</taxon>
        <taxon>Basidiomycota</taxon>
        <taxon>Agaricomycotina</taxon>
        <taxon>Agaricomycetes</taxon>
        <taxon>Agaricomycetidae</taxon>
        <taxon>Agaricales</taxon>
        <taxon>Fistulinaceae</taxon>
        <taxon>Fistulina</taxon>
    </lineage>
</organism>
<keyword evidence="2" id="KW-1185">Reference proteome</keyword>
<accession>A0A0D7A2Y9</accession>